<dbReference type="Pfam" id="PF00535">
    <property type="entry name" value="Glycos_transf_2"/>
    <property type="match status" value="1"/>
</dbReference>
<name>A0ABR9SH77_9BURK</name>
<keyword evidence="4" id="KW-1185">Reference proteome</keyword>
<sequence length="357" mass="39911">MNRPPPFADLLQPRCAVSIVIKALNEERNICAAIETSLAAVARVGGEVVLADSHSSDRTVELASHYPIRVVQLRNPQERCCGVGPQLGFQHARGEYIFILDGDMRMVDGFLERALAFLAQHPEVGGVGGKLVELNTHSLEYRERGLRAPPHLQPGEVDRLDGGGLYRRLAIEEAGFLSDRNLHSYEEFDLAVRLRSRGWKLWRLPVESATHYGHDVPPYALLARRWRAGYVCGLGELVRGAIGQPHMRLVLRGMRELRLYAAVLAWWALLATLPFWPMPPLARALGFAALAALPFAAMAWRKRSWSRATYSVVSWCFAAAGLVRGLLRPRRAPRAPIASQVLHEPPKPHEMRARHYA</sequence>
<keyword evidence="1" id="KW-1133">Transmembrane helix</keyword>
<keyword evidence="1" id="KW-0812">Transmembrane</keyword>
<dbReference type="Proteomes" id="UP000715965">
    <property type="component" value="Unassembled WGS sequence"/>
</dbReference>
<evidence type="ECO:0000256" key="1">
    <source>
        <dbReference type="SAM" id="Phobius"/>
    </source>
</evidence>
<accession>A0ABR9SH77</accession>
<proteinExistence type="predicted"/>
<comment type="caution">
    <text evidence="3">The sequence shown here is derived from an EMBL/GenBank/DDBJ whole genome shotgun (WGS) entry which is preliminary data.</text>
</comment>
<dbReference type="RefSeq" id="WP_193781274.1">
    <property type="nucleotide sequence ID" value="NZ_JADDOJ010000060.1"/>
</dbReference>
<dbReference type="Gene3D" id="3.90.550.10">
    <property type="entry name" value="Spore Coat Polysaccharide Biosynthesis Protein SpsA, Chain A"/>
    <property type="match status" value="1"/>
</dbReference>
<dbReference type="InterPro" id="IPR001173">
    <property type="entry name" value="Glyco_trans_2-like"/>
</dbReference>
<feature type="transmembrane region" description="Helical" evidence="1">
    <location>
        <begin position="282"/>
        <end position="301"/>
    </location>
</feature>
<evidence type="ECO:0000259" key="2">
    <source>
        <dbReference type="Pfam" id="PF00535"/>
    </source>
</evidence>
<reference evidence="3 4" key="1">
    <citation type="submission" date="2020-10" db="EMBL/GenBank/DDBJ databases">
        <title>Draft genome of Ramlibacter aquaticus LMG 30558.</title>
        <authorList>
            <person name="Props R."/>
        </authorList>
    </citation>
    <scope>NUCLEOTIDE SEQUENCE [LARGE SCALE GENOMIC DNA]</scope>
    <source>
        <strain evidence="3 4">LMG 30558</strain>
    </source>
</reference>
<dbReference type="PANTHER" id="PTHR43179">
    <property type="entry name" value="RHAMNOSYLTRANSFERASE WBBL"/>
    <property type="match status" value="1"/>
</dbReference>
<dbReference type="PANTHER" id="PTHR43179:SF7">
    <property type="entry name" value="RHAMNOSYLTRANSFERASE WBBL"/>
    <property type="match status" value="1"/>
</dbReference>
<dbReference type="InterPro" id="IPR029044">
    <property type="entry name" value="Nucleotide-diphossugar_trans"/>
</dbReference>
<organism evidence="3 4">
    <name type="scientific">Ramlibacter aquaticus</name>
    <dbReference type="NCBI Taxonomy" id="2780094"/>
    <lineage>
        <taxon>Bacteria</taxon>
        <taxon>Pseudomonadati</taxon>
        <taxon>Pseudomonadota</taxon>
        <taxon>Betaproteobacteria</taxon>
        <taxon>Burkholderiales</taxon>
        <taxon>Comamonadaceae</taxon>
        <taxon>Ramlibacter</taxon>
    </lineage>
</organism>
<keyword evidence="1" id="KW-0472">Membrane</keyword>
<gene>
    <name evidence="3" type="ORF">IM725_14105</name>
</gene>
<protein>
    <submittedName>
        <fullName evidence="3">Glycosyltransferase</fullName>
    </submittedName>
</protein>
<feature type="transmembrane region" description="Helical" evidence="1">
    <location>
        <begin position="257"/>
        <end position="276"/>
    </location>
</feature>
<evidence type="ECO:0000313" key="3">
    <source>
        <dbReference type="EMBL" id="MBE7941710.1"/>
    </source>
</evidence>
<evidence type="ECO:0000313" key="4">
    <source>
        <dbReference type="Proteomes" id="UP000715965"/>
    </source>
</evidence>
<dbReference type="EMBL" id="JADDOJ010000060">
    <property type="protein sequence ID" value="MBE7941710.1"/>
    <property type="molecule type" value="Genomic_DNA"/>
</dbReference>
<feature type="domain" description="Glycosyltransferase 2-like" evidence="2">
    <location>
        <begin position="18"/>
        <end position="125"/>
    </location>
</feature>
<dbReference type="SUPFAM" id="SSF53448">
    <property type="entry name" value="Nucleotide-diphospho-sugar transferases"/>
    <property type="match status" value="1"/>
</dbReference>